<dbReference type="EMBL" id="DYVQ01000090">
    <property type="protein sequence ID" value="HJF74672.1"/>
    <property type="molecule type" value="Genomic_DNA"/>
</dbReference>
<evidence type="ECO:0000256" key="1">
    <source>
        <dbReference type="ARBA" id="ARBA00022801"/>
    </source>
</evidence>
<dbReference type="InterPro" id="IPR050272">
    <property type="entry name" value="Isochorismatase-like_hydrls"/>
</dbReference>
<sequence>MSNKALLILDVINELIHEKGSVGKDGYFEQAQKKSLLKNLKEIISLAREKETLIIYVIFGFDKNFTEWSEKTKLFQKVKENNQAILGEWSTKIHSDVSPQDKDYVIVKHRVDPFFGTNLEQVLRSNNIDELFLTGVSSEFVVLASVISGHDRDYTINVIEECVSSSDKYSHDCAIHIMSKLSNVVSINDIKF</sequence>
<evidence type="ECO:0000313" key="3">
    <source>
        <dbReference type="EMBL" id="HJF74672.1"/>
    </source>
</evidence>
<organism evidence="3 4">
    <name type="scientific">Gallibacterium anatis</name>
    <dbReference type="NCBI Taxonomy" id="750"/>
    <lineage>
        <taxon>Bacteria</taxon>
        <taxon>Pseudomonadati</taxon>
        <taxon>Pseudomonadota</taxon>
        <taxon>Gammaproteobacteria</taxon>
        <taxon>Pasteurellales</taxon>
        <taxon>Pasteurellaceae</taxon>
        <taxon>Gallibacterium</taxon>
    </lineage>
</organism>
<accession>A0A921HDM6</accession>
<dbReference type="Gene3D" id="3.40.50.850">
    <property type="entry name" value="Isochorismatase-like"/>
    <property type="match status" value="1"/>
</dbReference>
<evidence type="ECO:0000259" key="2">
    <source>
        <dbReference type="Pfam" id="PF00857"/>
    </source>
</evidence>
<reference evidence="3" key="1">
    <citation type="journal article" date="2021" name="PeerJ">
        <title>Extensive microbial diversity within the chicken gut microbiome revealed by metagenomics and culture.</title>
        <authorList>
            <person name="Gilroy R."/>
            <person name="Ravi A."/>
            <person name="Getino M."/>
            <person name="Pursley I."/>
            <person name="Horton D.L."/>
            <person name="Alikhan N.F."/>
            <person name="Baker D."/>
            <person name="Gharbi K."/>
            <person name="Hall N."/>
            <person name="Watson M."/>
            <person name="Adriaenssens E.M."/>
            <person name="Foster-Nyarko E."/>
            <person name="Jarju S."/>
            <person name="Secka A."/>
            <person name="Antonio M."/>
            <person name="Oren A."/>
            <person name="Chaudhuri R.R."/>
            <person name="La Ragione R."/>
            <person name="Hildebrand F."/>
            <person name="Pallen M.J."/>
        </authorList>
    </citation>
    <scope>NUCLEOTIDE SEQUENCE</scope>
    <source>
        <strain evidence="3">ChiHjej11B10-15683</strain>
    </source>
</reference>
<dbReference type="AlphaFoldDB" id="A0A921HDM6"/>
<dbReference type="InterPro" id="IPR036380">
    <property type="entry name" value="Isochorismatase-like_sf"/>
</dbReference>
<dbReference type="PANTHER" id="PTHR43540:SF6">
    <property type="entry name" value="ISOCHORISMATASE-LIKE DOMAIN-CONTAINING PROTEIN"/>
    <property type="match status" value="1"/>
</dbReference>
<gene>
    <name evidence="3" type="ORF">K8W15_10920</name>
</gene>
<dbReference type="Pfam" id="PF00857">
    <property type="entry name" value="Isochorismatase"/>
    <property type="match status" value="1"/>
</dbReference>
<dbReference type="PANTHER" id="PTHR43540">
    <property type="entry name" value="PEROXYUREIDOACRYLATE/UREIDOACRYLATE AMIDOHYDROLASE-RELATED"/>
    <property type="match status" value="1"/>
</dbReference>
<dbReference type="SUPFAM" id="SSF52499">
    <property type="entry name" value="Isochorismatase-like hydrolases"/>
    <property type="match status" value="1"/>
</dbReference>
<name>A0A921HDM6_9PAST</name>
<reference evidence="3" key="2">
    <citation type="submission" date="2021-09" db="EMBL/GenBank/DDBJ databases">
        <authorList>
            <person name="Gilroy R."/>
        </authorList>
    </citation>
    <scope>NUCLEOTIDE SEQUENCE</scope>
    <source>
        <strain evidence="3">ChiHjej11B10-15683</strain>
    </source>
</reference>
<protein>
    <submittedName>
        <fullName evidence="3">Cysteine hydrolase</fullName>
    </submittedName>
</protein>
<keyword evidence="1 3" id="KW-0378">Hydrolase</keyword>
<feature type="domain" description="Isochorismatase-like" evidence="2">
    <location>
        <begin position="5"/>
        <end position="185"/>
    </location>
</feature>
<proteinExistence type="predicted"/>
<dbReference type="RefSeq" id="WP_285097841.1">
    <property type="nucleotide sequence ID" value="NZ_CP126977.1"/>
</dbReference>
<dbReference type="GO" id="GO:0016787">
    <property type="term" value="F:hydrolase activity"/>
    <property type="evidence" value="ECO:0007669"/>
    <property type="project" value="UniProtKB-KW"/>
</dbReference>
<evidence type="ECO:0000313" key="4">
    <source>
        <dbReference type="Proteomes" id="UP000749334"/>
    </source>
</evidence>
<dbReference type="InterPro" id="IPR000868">
    <property type="entry name" value="Isochorismatase-like_dom"/>
</dbReference>
<dbReference type="CDD" id="cd00431">
    <property type="entry name" value="cysteine_hydrolases"/>
    <property type="match status" value="1"/>
</dbReference>
<dbReference type="Proteomes" id="UP000749334">
    <property type="component" value="Unassembled WGS sequence"/>
</dbReference>
<comment type="caution">
    <text evidence="3">The sequence shown here is derived from an EMBL/GenBank/DDBJ whole genome shotgun (WGS) entry which is preliminary data.</text>
</comment>